<sequence length="298" mass="33359">MHSPGFLQGPEGTIMVKLFAGTDIHVQLAPDTARHLVRLLERFNWTKSDPQLFDSRWRRFWRGIHPIERRIVSLYVQSSNGEHFRTTTVWLGNLPQALHSSETRRRPPRATDGVLNEFANVEQILVRACVDADKNDDVHDEDDLEPSGIVTSPPNFPTSRERVGQARLRQDRYRDNVLALWNNACAVTGCSLAPVVVASHAKPWALSNDGERLDPHNGLPLVGSLDRLFDAGLVGFNPVTGSMHVASIVGAHDRVLLGLPAPLRRRPCAKQAVFLRYHLDYVFQGEWESDEASGSGQR</sequence>
<evidence type="ECO:0000313" key="4">
    <source>
        <dbReference type="Proteomes" id="UP000602004"/>
    </source>
</evidence>
<protein>
    <recommendedName>
        <fullName evidence="2">HNH nuclease domain-containing protein</fullName>
    </recommendedName>
</protein>
<evidence type="ECO:0000259" key="2">
    <source>
        <dbReference type="Pfam" id="PF13391"/>
    </source>
</evidence>
<proteinExistence type="predicted"/>
<feature type="domain" description="HNH nuclease" evidence="2">
    <location>
        <begin position="185"/>
        <end position="237"/>
    </location>
</feature>
<dbReference type="InterPro" id="IPR003615">
    <property type="entry name" value="HNH_nuc"/>
</dbReference>
<dbReference type="Proteomes" id="UP000602004">
    <property type="component" value="Unassembled WGS sequence"/>
</dbReference>
<gene>
    <name evidence="3" type="ORF">GCM10011400_08600</name>
</gene>
<evidence type="ECO:0000313" key="3">
    <source>
        <dbReference type="EMBL" id="GGC24511.1"/>
    </source>
</evidence>
<feature type="region of interest" description="Disordered" evidence="1">
    <location>
        <begin position="136"/>
        <end position="164"/>
    </location>
</feature>
<name>A0ABQ1LIZ9_9BURK</name>
<organism evidence="3 4">
    <name type="scientific">Paraburkholderia caffeinilytica</name>
    <dbReference type="NCBI Taxonomy" id="1761016"/>
    <lineage>
        <taxon>Bacteria</taxon>
        <taxon>Pseudomonadati</taxon>
        <taxon>Pseudomonadota</taxon>
        <taxon>Betaproteobacteria</taxon>
        <taxon>Burkholderiales</taxon>
        <taxon>Burkholderiaceae</taxon>
        <taxon>Paraburkholderia</taxon>
    </lineage>
</organism>
<reference evidence="4" key="1">
    <citation type="journal article" date="2019" name="Int. J. Syst. Evol. Microbiol.">
        <title>The Global Catalogue of Microorganisms (GCM) 10K type strain sequencing project: providing services to taxonomists for standard genome sequencing and annotation.</title>
        <authorList>
            <consortium name="The Broad Institute Genomics Platform"/>
            <consortium name="The Broad Institute Genome Sequencing Center for Infectious Disease"/>
            <person name="Wu L."/>
            <person name="Ma J."/>
        </authorList>
    </citation>
    <scope>NUCLEOTIDE SEQUENCE [LARGE SCALE GENOMIC DNA]</scope>
    <source>
        <strain evidence="4">CGMCC 1.15103</strain>
    </source>
</reference>
<accession>A0ABQ1LIZ9</accession>
<dbReference type="EMBL" id="BMHL01000001">
    <property type="protein sequence ID" value="GGC24511.1"/>
    <property type="molecule type" value="Genomic_DNA"/>
</dbReference>
<comment type="caution">
    <text evidence="3">The sequence shown here is derived from an EMBL/GenBank/DDBJ whole genome shotgun (WGS) entry which is preliminary data.</text>
</comment>
<evidence type="ECO:0000256" key="1">
    <source>
        <dbReference type="SAM" id="MobiDB-lite"/>
    </source>
</evidence>
<keyword evidence="4" id="KW-1185">Reference proteome</keyword>
<dbReference type="Pfam" id="PF13391">
    <property type="entry name" value="HNH_2"/>
    <property type="match status" value="1"/>
</dbReference>